<feature type="domain" description="Bromo" evidence="4">
    <location>
        <begin position="45"/>
        <end position="117"/>
    </location>
</feature>
<feature type="compositionally biased region" description="Basic and acidic residues" evidence="3">
    <location>
        <begin position="162"/>
        <end position="176"/>
    </location>
</feature>
<name>A0A9P6PW89_9FUNG</name>
<feature type="region of interest" description="Disordered" evidence="3">
    <location>
        <begin position="676"/>
        <end position="774"/>
    </location>
</feature>
<evidence type="ECO:0008006" key="8">
    <source>
        <dbReference type="Google" id="ProtNLM"/>
    </source>
</evidence>
<feature type="compositionally biased region" description="Basic and acidic residues" evidence="3">
    <location>
        <begin position="722"/>
        <end position="774"/>
    </location>
</feature>
<evidence type="ECO:0000313" key="6">
    <source>
        <dbReference type="EMBL" id="KAG0255354.1"/>
    </source>
</evidence>
<dbReference type="GO" id="GO:0006338">
    <property type="term" value="P:chromatin remodeling"/>
    <property type="evidence" value="ECO:0007669"/>
    <property type="project" value="TreeGrafter"/>
</dbReference>
<dbReference type="OrthoDB" id="21449at2759"/>
<feature type="compositionally biased region" description="Basic residues" evidence="3">
    <location>
        <begin position="520"/>
        <end position="534"/>
    </location>
</feature>
<evidence type="ECO:0000256" key="3">
    <source>
        <dbReference type="SAM" id="MobiDB-lite"/>
    </source>
</evidence>
<evidence type="ECO:0000259" key="5">
    <source>
        <dbReference type="PROSITE" id="PS51525"/>
    </source>
</evidence>
<dbReference type="Proteomes" id="UP000726737">
    <property type="component" value="Unassembled WGS sequence"/>
</dbReference>
<protein>
    <recommendedName>
        <fullName evidence="8">Bromodomain-containing protein</fullName>
    </recommendedName>
</protein>
<dbReference type="EMBL" id="JAAAJA010000354">
    <property type="protein sequence ID" value="KAG0255354.1"/>
    <property type="molecule type" value="Genomic_DNA"/>
</dbReference>
<feature type="compositionally biased region" description="Acidic residues" evidence="3">
    <location>
        <begin position="354"/>
        <end position="370"/>
    </location>
</feature>
<feature type="region of interest" description="Disordered" evidence="3">
    <location>
        <begin position="872"/>
        <end position="982"/>
    </location>
</feature>
<proteinExistence type="predicted"/>
<feature type="compositionally biased region" description="Acidic residues" evidence="3">
    <location>
        <begin position="971"/>
        <end position="982"/>
    </location>
</feature>
<evidence type="ECO:0000256" key="1">
    <source>
        <dbReference type="ARBA" id="ARBA00023117"/>
    </source>
</evidence>
<feature type="compositionally biased region" description="Low complexity" evidence="3">
    <location>
        <begin position="622"/>
        <end position="635"/>
    </location>
</feature>
<gene>
    <name evidence="6" type="ORF">BG011_005188</name>
</gene>
<feature type="compositionally biased region" description="Pro residues" evidence="3">
    <location>
        <begin position="886"/>
        <end position="933"/>
    </location>
</feature>
<dbReference type="SUPFAM" id="SSF47370">
    <property type="entry name" value="Bromodomain"/>
    <property type="match status" value="2"/>
</dbReference>
<feature type="region of interest" description="Disordered" evidence="3">
    <location>
        <begin position="338"/>
        <end position="373"/>
    </location>
</feature>
<dbReference type="PROSITE" id="PS50014">
    <property type="entry name" value="BROMODOMAIN_2"/>
    <property type="match status" value="2"/>
</dbReference>
<dbReference type="PANTHER" id="PTHR22880:SF225">
    <property type="entry name" value="BROMODOMAIN-CONTAINING PROTEIN BET-1-RELATED"/>
    <property type="match status" value="1"/>
</dbReference>
<dbReference type="GO" id="GO:0006355">
    <property type="term" value="P:regulation of DNA-templated transcription"/>
    <property type="evidence" value="ECO:0007669"/>
    <property type="project" value="TreeGrafter"/>
</dbReference>
<dbReference type="InterPro" id="IPR036427">
    <property type="entry name" value="Bromodomain-like_sf"/>
</dbReference>
<feature type="compositionally biased region" description="Polar residues" evidence="3">
    <location>
        <begin position="648"/>
        <end position="657"/>
    </location>
</feature>
<dbReference type="InterPro" id="IPR001487">
    <property type="entry name" value="Bromodomain"/>
</dbReference>
<evidence type="ECO:0000256" key="2">
    <source>
        <dbReference type="PROSITE-ProRule" id="PRU00035"/>
    </source>
</evidence>
<feature type="compositionally biased region" description="Basic and acidic residues" evidence="3">
    <location>
        <begin position="535"/>
        <end position="557"/>
    </location>
</feature>
<dbReference type="PANTHER" id="PTHR22880">
    <property type="entry name" value="FALZ-RELATED BROMODOMAIN-CONTAINING PROTEINS"/>
    <property type="match status" value="1"/>
</dbReference>
<feature type="region of interest" description="Disordered" evidence="3">
    <location>
        <begin position="136"/>
        <end position="207"/>
    </location>
</feature>
<feature type="domain" description="Bromo" evidence="4">
    <location>
        <begin position="253"/>
        <end position="325"/>
    </location>
</feature>
<dbReference type="InterPro" id="IPR038336">
    <property type="entry name" value="NET_sf"/>
</dbReference>
<feature type="domain" description="NET" evidence="5">
    <location>
        <begin position="444"/>
        <end position="527"/>
    </location>
</feature>
<keyword evidence="7" id="KW-1185">Reference proteome</keyword>
<feature type="region of interest" description="Disordered" evidence="3">
    <location>
        <begin position="392"/>
        <end position="445"/>
    </location>
</feature>
<dbReference type="InterPro" id="IPR050935">
    <property type="entry name" value="Bromo_chromatin_reader"/>
</dbReference>
<evidence type="ECO:0000313" key="7">
    <source>
        <dbReference type="Proteomes" id="UP000726737"/>
    </source>
</evidence>
<dbReference type="GO" id="GO:0005634">
    <property type="term" value="C:nucleus"/>
    <property type="evidence" value="ECO:0007669"/>
    <property type="project" value="TreeGrafter"/>
</dbReference>
<dbReference type="GO" id="GO:0000785">
    <property type="term" value="C:chromatin"/>
    <property type="evidence" value="ECO:0007669"/>
    <property type="project" value="TreeGrafter"/>
</dbReference>
<sequence length="982" mass="110917">MDGGAPKELGSVEDPQHFVSALGARKSGMTREQLKYCGSIIKELKKHRDAPPFLAPVDPVLLNIPDYPLLIKNPMDLSTVERKLNNVEYDAVEDFISDVNLIFSNCYLYNGRELPVSICAASLEAAFNRLLRRMPKEGQKTTPADTAVAKESQKKVPSVSKPKKESSKKDDRKEPKLVPLQLVTPGSTASSGPIHLESPGLLLDDRRPKRDIHAPSKDIPVGSITKNKGSARWKSDAQLRYCHNILREFSKKSNAEFMFPFLEPVDWVKFNIPEYPKIVKNPMDISTIRKKLEGDIYESTDEFEADVRLVIWNCFKFNPPDNAVHIMGRKMEKLFNEKWADLPPPPTPPPVEEVAVDSEQDDDDDEGVDSSDDKIAEMERHLKTLSAKLETMKAAKKKEKGEKKSVVKTHQEKEKPTKPKTSSKMPAKSLEKKKSTTKRSRPVYTSSEDDIPVITFEQKKALSESINFLEGDKLATVVQIIHDSMPQLRDNGPQEEIELDMDTLDSKTLYKLYQYVKKHAGLKTKRPPVKKARARHPDDDSNRKSHERTRQRSDQPSRSKGRYLSSSDSSSMSDSDDSDDGLKISSPRHRSKSPSSFRGETASSSSAVYVQQPKPSVKRSTSKTSISHPISSPPSKKMKSEKSEGLWRNQSSTSGATMSFDVAPLDLNAAVISNKKATADSGASSQKRSDEVTELQNMEHWAAFTTDVQPGKSSNPLPSAEGETKKADPAWEQFQKEMKEKQEKEKQLQEEQMRKEREAREETERRRQDEKRRLELEKERTKEIAREAYMREQKRVEEIQQMRKDAMERKRKMCNPSTPLWDQTIRMQEFEMDWYRHVREERRRYEEQKTARLRSVVGDSLFQHQQYVLQEPSPSRPLSIMSPPQHWSPPPSQPPPPPPVHSPLTVAPPPPPPPPPPSYSPPQSPPPPPPPSDLPGTDASTVGINGSIVHNDNSIAKNSQNASNAVPVDGGFDEDDMNCEED</sequence>
<dbReference type="PRINTS" id="PR00503">
    <property type="entry name" value="BROMODOMAIN"/>
</dbReference>
<dbReference type="Pfam" id="PF00439">
    <property type="entry name" value="Bromodomain"/>
    <property type="match status" value="2"/>
</dbReference>
<organism evidence="6 7">
    <name type="scientific">Mortierella polycephala</name>
    <dbReference type="NCBI Taxonomy" id="41804"/>
    <lineage>
        <taxon>Eukaryota</taxon>
        <taxon>Fungi</taxon>
        <taxon>Fungi incertae sedis</taxon>
        <taxon>Mucoromycota</taxon>
        <taxon>Mortierellomycotina</taxon>
        <taxon>Mortierellomycetes</taxon>
        <taxon>Mortierellales</taxon>
        <taxon>Mortierellaceae</taxon>
        <taxon>Mortierella</taxon>
    </lineage>
</organism>
<dbReference type="AlphaFoldDB" id="A0A9P6PW89"/>
<feature type="compositionally biased region" description="Basic and acidic residues" evidence="3">
    <location>
        <begin position="399"/>
        <end position="417"/>
    </location>
</feature>
<feature type="region of interest" description="Disordered" evidence="3">
    <location>
        <begin position="520"/>
        <end position="657"/>
    </location>
</feature>
<comment type="caution">
    <text evidence="6">The sequence shown here is derived from an EMBL/GenBank/DDBJ whole genome shotgun (WGS) entry which is preliminary data.</text>
</comment>
<dbReference type="PROSITE" id="PS51525">
    <property type="entry name" value="NET"/>
    <property type="match status" value="1"/>
</dbReference>
<reference evidence="6" key="1">
    <citation type="journal article" date="2020" name="Fungal Divers.">
        <title>Resolving the Mortierellaceae phylogeny through synthesis of multi-gene phylogenetics and phylogenomics.</title>
        <authorList>
            <person name="Vandepol N."/>
            <person name="Liber J."/>
            <person name="Desiro A."/>
            <person name="Na H."/>
            <person name="Kennedy M."/>
            <person name="Barry K."/>
            <person name="Grigoriev I.V."/>
            <person name="Miller A.N."/>
            <person name="O'Donnell K."/>
            <person name="Stajich J.E."/>
            <person name="Bonito G."/>
        </authorList>
    </citation>
    <scope>NUCLEOTIDE SEQUENCE</scope>
    <source>
        <strain evidence="6">KOD948</strain>
    </source>
</reference>
<feature type="compositionally biased region" description="Pro residues" evidence="3">
    <location>
        <begin position="342"/>
        <end position="351"/>
    </location>
</feature>
<keyword evidence="1 2" id="KW-0103">Bromodomain</keyword>
<evidence type="ECO:0000259" key="4">
    <source>
        <dbReference type="PROSITE" id="PS50014"/>
    </source>
</evidence>
<dbReference type="Gene3D" id="1.20.1270.220">
    <property type="match status" value="1"/>
</dbReference>
<dbReference type="Gene3D" id="1.20.920.10">
    <property type="entry name" value="Bromodomain-like"/>
    <property type="match status" value="2"/>
</dbReference>
<dbReference type="SMART" id="SM00297">
    <property type="entry name" value="BROMO"/>
    <property type="match status" value="2"/>
</dbReference>
<feature type="compositionally biased region" description="Polar residues" evidence="3">
    <location>
        <begin position="938"/>
        <end position="964"/>
    </location>
</feature>
<dbReference type="Pfam" id="PF17035">
    <property type="entry name" value="BET"/>
    <property type="match status" value="1"/>
</dbReference>
<accession>A0A9P6PW89</accession>
<dbReference type="InterPro" id="IPR027353">
    <property type="entry name" value="NET_dom"/>
</dbReference>
<feature type="compositionally biased region" description="Polar residues" evidence="3">
    <location>
        <begin position="706"/>
        <end position="717"/>
    </location>
</feature>